<protein>
    <submittedName>
        <fullName evidence="2">Phage antirepressor N-terminal domain-containing protein</fullName>
    </submittedName>
</protein>
<dbReference type="Proteomes" id="UP001196980">
    <property type="component" value="Unassembled WGS sequence"/>
</dbReference>
<dbReference type="Pfam" id="PF10547">
    <property type="entry name" value="P22_AR_N"/>
    <property type="match status" value="1"/>
</dbReference>
<gene>
    <name evidence="2" type="ORF">HWQ67_19340</name>
</gene>
<dbReference type="EMBL" id="JABXWD010000772">
    <property type="protein sequence ID" value="MBV6343728.1"/>
    <property type="molecule type" value="Genomic_DNA"/>
</dbReference>
<evidence type="ECO:0000259" key="1">
    <source>
        <dbReference type="Pfam" id="PF10547"/>
    </source>
</evidence>
<reference evidence="2 3" key="1">
    <citation type="journal article" date="2020" name="J Geophys Res Biogeosci">
        <title>Magnetotaxis as an Adaptation to Enable Bacterial Shuttling of Microbial Sulfur and Sulfur Cycling Across Aquatic Oxic#Anoxic Interfaces.</title>
        <authorList>
            <person name="Li J."/>
            <person name="Liu P."/>
            <person name="Wang J."/>
            <person name="Roberts A.P."/>
            <person name="Pan Y."/>
        </authorList>
    </citation>
    <scope>NUCLEOTIDE SEQUENCE [LARGE SCALE GENOMIC DNA]</scope>
    <source>
        <strain evidence="2 3">MYR-1_YQ</strain>
    </source>
</reference>
<dbReference type="InterPro" id="IPR018875">
    <property type="entry name" value="Antirepressor_Ant_N"/>
</dbReference>
<comment type="caution">
    <text evidence="2">The sequence shown here is derived from an EMBL/GenBank/DDBJ whole genome shotgun (WGS) entry which is preliminary data.</text>
</comment>
<accession>A0ABS6S5B2</accession>
<keyword evidence="3" id="KW-1185">Reference proteome</keyword>
<dbReference type="RefSeq" id="WP_218254343.1">
    <property type="nucleotide sequence ID" value="NZ_JABXWD010000772.1"/>
</dbReference>
<sequence length="205" mass="23488">MNASNNLPATINVKFHEDTLITIEQHGSIYVAMKPIVEILGLTWHGQFQRIQRDAVLSKGIRIIGIPSPGGPQETTFLELKKFHGWLFKVSVNKVKPEIRAKLIRYQEECYEVLYEHFSHQSKPKGRPTFESKKQKPREFMDIRREGDYAIVHWTNGEKAVFNDIAFMLFAETLIHGKRSIMGQIAMIALERAGKVLVKEVVICA</sequence>
<proteinExistence type="predicted"/>
<evidence type="ECO:0000313" key="3">
    <source>
        <dbReference type="Proteomes" id="UP001196980"/>
    </source>
</evidence>
<feature type="domain" description="Antirepressor protein ant N-terminal" evidence="1">
    <location>
        <begin position="12"/>
        <end position="121"/>
    </location>
</feature>
<evidence type="ECO:0000313" key="2">
    <source>
        <dbReference type="EMBL" id="MBV6343728.1"/>
    </source>
</evidence>
<name>A0ABS6S5B2_9BACT</name>
<organism evidence="2 3">
    <name type="scientific">Candidatus Magnetobacterium casense</name>
    <dbReference type="NCBI Taxonomy" id="1455061"/>
    <lineage>
        <taxon>Bacteria</taxon>
        <taxon>Pseudomonadati</taxon>
        <taxon>Nitrospirota</taxon>
        <taxon>Thermodesulfovibrionia</taxon>
        <taxon>Thermodesulfovibrionales</taxon>
        <taxon>Candidatus Magnetobacteriaceae</taxon>
        <taxon>Candidatus Magnetobacterium</taxon>
    </lineage>
</organism>